<dbReference type="Pfam" id="PF26578">
    <property type="entry name" value="LLG1"/>
    <property type="match status" value="1"/>
</dbReference>
<dbReference type="RefSeq" id="XP_016444531.1">
    <property type="nucleotide sequence ID" value="XM_016589045.1"/>
</dbReference>
<accession>A0A1S3XX62</accession>
<keyword evidence="1" id="KW-0472">Membrane</keyword>
<sequence>MVFRSESKAHMEWRHCIILLFSFSLLPGFSASASLSDGIFVNEASTGRNLLQAKKPCPISFEFQNYTVITSQCRGPQYPAKQCCAALVQFGCPFSDYLNDLSNDCASTMFSYINLHGKYPPGLFASECKGDKMGLECPGLAPSESANANNSHMSCRLSPILMIATALMGLFLLLL</sequence>
<dbReference type="InterPro" id="IPR058888">
    <property type="entry name" value="LLG1-like"/>
</dbReference>
<dbReference type="KEGG" id="nta:107769788"/>
<dbReference type="Proteomes" id="UP000790787">
    <property type="component" value="Chromosome 2"/>
</dbReference>
<evidence type="ECO:0000259" key="3">
    <source>
        <dbReference type="Pfam" id="PF26578"/>
    </source>
</evidence>
<dbReference type="RefSeq" id="XP_016444531.1">
    <property type="nucleotide sequence ID" value="XM_016589045.2"/>
</dbReference>
<dbReference type="PANTHER" id="PTHR31533">
    <property type="entry name" value="GPI-ANCHORED PROTEIN LLG1-RELATED-RELATED"/>
    <property type="match status" value="1"/>
</dbReference>
<dbReference type="InterPro" id="IPR039307">
    <property type="entry name" value="LORELEI-like"/>
</dbReference>
<dbReference type="OMA" id="CWFAVFF"/>
<dbReference type="OrthoDB" id="585255at2759"/>
<evidence type="ECO:0000256" key="2">
    <source>
        <dbReference type="SAM" id="SignalP"/>
    </source>
</evidence>
<organism evidence="4 5">
    <name type="scientific">Nicotiana tabacum</name>
    <name type="common">Common tobacco</name>
    <dbReference type="NCBI Taxonomy" id="4097"/>
    <lineage>
        <taxon>Eukaryota</taxon>
        <taxon>Viridiplantae</taxon>
        <taxon>Streptophyta</taxon>
        <taxon>Embryophyta</taxon>
        <taxon>Tracheophyta</taxon>
        <taxon>Spermatophyta</taxon>
        <taxon>Magnoliopsida</taxon>
        <taxon>eudicotyledons</taxon>
        <taxon>Gunneridae</taxon>
        <taxon>Pentapetalae</taxon>
        <taxon>asterids</taxon>
        <taxon>lamiids</taxon>
        <taxon>Solanales</taxon>
        <taxon>Solanaceae</taxon>
        <taxon>Nicotianoideae</taxon>
        <taxon>Nicotianeae</taxon>
        <taxon>Nicotiana</taxon>
    </lineage>
</organism>
<evidence type="ECO:0000256" key="1">
    <source>
        <dbReference type="SAM" id="Phobius"/>
    </source>
</evidence>
<feature type="domain" description="GPI-anchored protein LLG1-like" evidence="3">
    <location>
        <begin position="60"/>
        <end position="135"/>
    </location>
</feature>
<dbReference type="STRING" id="4097.A0A1S3XX62"/>
<keyword evidence="1" id="KW-1133">Transmembrane helix</keyword>
<feature type="transmembrane region" description="Helical" evidence="1">
    <location>
        <begin position="157"/>
        <end position="174"/>
    </location>
</feature>
<keyword evidence="2" id="KW-0732">Signal</keyword>
<feature type="signal peptide" evidence="2">
    <location>
        <begin position="1"/>
        <end position="32"/>
    </location>
</feature>
<evidence type="ECO:0000313" key="4">
    <source>
        <dbReference type="Proteomes" id="UP000790787"/>
    </source>
</evidence>
<dbReference type="SMR" id="A0A1S3XX62"/>
<evidence type="ECO:0000313" key="5">
    <source>
        <dbReference type="RefSeq" id="XP_016444531.1"/>
    </source>
</evidence>
<dbReference type="PANTHER" id="PTHR31533:SF35">
    <property type="entry name" value="GPI-ANCHORED PROTEIN LLG2-RELATED"/>
    <property type="match status" value="1"/>
</dbReference>
<name>A0A1S3XX62_TOBAC</name>
<proteinExistence type="predicted"/>
<keyword evidence="1" id="KW-0812">Transmembrane</keyword>
<reference evidence="5" key="2">
    <citation type="submission" date="2025-08" db="UniProtKB">
        <authorList>
            <consortium name="RefSeq"/>
        </authorList>
    </citation>
    <scope>IDENTIFICATION</scope>
    <source>
        <tissue evidence="5">Leaf</tissue>
    </source>
</reference>
<gene>
    <name evidence="5" type="primary">LOC107769788</name>
</gene>
<dbReference type="PaxDb" id="4097-A0A1S3XX62"/>
<reference evidence="4" key="1">
    <citation type="journal article" date="2014" name="Nat. Commun.">
        <title>The tobacco genome sequence and its comparison with those of tomato and potato.</title>
        <authorList>
            <person name="Sierro N."/>
            <person name="Battey J.N."/>
            <person name="Ouadi S."/>
            <person name="Bakaher N."/>
            <person name="Bovet L."/>
            <person name="Willig A."/>
            <person name="Goepfert S."/>
            <person name="Peitsch M.C."/>
            <person name="Ivanov N.V."/>
        </authorList>
    </citation>
    <scope>NUCLEOTIDE SEQUENCE [LARGE SCALE GENOMIC DNA]</scope>
</reference>
<feature type="chain" id="PRO_5010360262" evidence="2">
    <location>
        <begin position="33"/>
        <end position="175"/>
    </location>
</feature>
<dbReference type="GeneID" id="107769788"/>
<protein>
    <submittedName>
        <fullName evidence="5">GPI-anchored protein LLG1</fullName>
    </submittedName>
    <submittedName>
        <fullName evidence="5">GPI-anchored protein LORELEI</fullName>
    </submittedName>
</protein>
<keyword evidence="4" id="KW-1185">Reference proteome</keyword>
<dbReference type="AlphaFoldDB" id="A0A1S3XX62"/>